<dbReference type="Proteomes" id="UP000646244">
    <property type="component" value="Unassembled WGS sequence"/>
</dbReference>
<dbReference type="CDD" id="cd00093">
    <property type="entry name" value="HTH_XRE"/>
    <property type="match status" value="1"/>
</dbReference>
<evidence type="ECO:0000313" key="3">
    <source>
        <dbReference type="EMBL" id="GHC32347.1"/>
    </source>
</evidence>
<protein>
    <recommendedName>
        <fullName evidence="2">HTH cro/C1-type domain-containing protein</fullName>
    </recommendedName>
</protein>
<dbReference type="AlphaFoldDB" id="A0A918WDK2"/>
<proteinExistence type="predicted"/>
<dbReference type="Gene3D" id="1.10.260.40">
    <property type="entry name" value="lambda repressor-like DNA-binding domains"/>
    <property type="match status" value="1"/>
</dbReference>
<feature type="domain" description="HTH cro/C1-type" evidence="2">
    <location>
        <begin position="48"/>
        <end position="102"/>
    </location>
</feature>
<evidence type="ECO:0000256" key="1">
    <source>
        <dbReference type="SAM" id="MobiDB-lite"/>
    </source>
</evidence>
<evidence type="ECO:0000313" key="4">
    <source>
        <dbReference type="Proteomes" id="UP000646244"/>
    </source>
</evidence>
<dbReference type="InterPro" id="IPR010982">
    <property type="entry name" value="Lambda_DNA-bd_dom_sf"/>
</dbReference>
<dbReference type="EMBL" id="BMVB01000001">
    <property type="protein sequence ID" value="GHC32347.1"/>
    <property type="molecule type" value="Genomic_DNA"/>
</dbReference>
<reference evidence="3" key="2">
    <citation type="submission" date="2020-09" db="EMBL/GenBank/DDBJ databases">
        <authorList>
            <person name="Sun Q."/>
            <person name="Ohkuma M."/>
        </authorList>
    </citation>
    <scope>NUCLEOTIDE SEQUENCE</scope>
    <source>
        <strain evidence="3">JCM 4633</strain>
    </source>
</reference>
<dbReference type="PROSITE" id="PS50943">
    <property type="entry name" value="HTH_CROC1"/>
    <property type="match status" value="1"/>
</dbReference>
<dbReference type="InterPro" id="IPR001387">
    <property type="entry name" value="Cro/C1-type_HTH"/>
</dbReference>
<sequence>MQGRTNLTDLTTAQLVGVDMAWRRETAEGGRAADQAGARLARQATASLAGLLAERGMTRKDLAECMGVSPGRVSQILSGGENLTLRSLAAVAESLDARVEISFYDPSDGREPYAPDTVRPETAPITPLAPSPHC</sequence>
<reference evidence="3" key="1">
    <citation type="journal article" date="2014" name="Int. J. Syst. Evol. Microbiol.">
        <title>Complete genome sequence of Corynebacterium casei LMG S-19264T (=DSM 44701T), isolated from a smear-ripened cheese.</title>
        <authorList>
            <consortium name="US DOE Joint Genome Institute (JGI-PGF)"/>
            <person name="Walter F."/>
            <person name="Albersmeier A."/>
            <person name="Kalinowski J."/>
            <person name="Ruckert C."/>
        </authorList>
    </citation>
    <scope>NUCLEOTIDE SEQUENCE</scope>
    <source>
        <strain evidence="3">JCM 4633</strain>
    </source>
</reference>
<dbReference type="RefSeq" id="WP_229844478.1">
    <property type="nucleotide sequence ID" value="NZ_BMVB01000001.1"/>
</dbReference>
<dbReference type="SMART" id="SM00530">
    <property type="entry name" value="HTH_XRE"/>
    <property type="match status" value="1"/>
</dbReference>
<dbReference type="Pfam" id="PF13443">
    <property type="entry name" value="HTH_26"/>
    <property type="match status" value="1"/>
</dbReference>
<feature type="region of interest" description="Disordered" evidence="1">
    <location>
        <begin position="106"/>
        <end position="134"/>
    </location>
</feature>
<evidence type="ECO:0000259" key="2">
    <source>
        <dbReference type="PROSITE" id="PS50943"/>
    </source>
</evidence>
<dbReference type="GO" id="GO:0003677">
    <property type="term" value="F:DNA binding"/>
    <property type="evidence" value="ECO:0007669"/>
    <property type="project" value="InterPro"/>
</dbReference>
<organism evidence="3 4">
    <name type="scientific">Streptomyces cinnamoneus</name>
    <name type="common">Streptoverticillium cinnamoneum</name>
    <dbReference type="NCBI Taxonomy" id="53446"/>
    <lineage>
        <taxon>Bacteria</taxon>
        <taxon>Bacillati</taxon>
        <taxon>Actinomycetota</taxon>
        <taxon>Actinomycetes</taxon>
        <taxon>Kitasatosporales</taxon>
        <taxon>Streptomycetaceae</taxon>
        <taxon>Streptomyces</taxon>
        <taxon>Streptomyces cinnamoneus group</taxon>
    </lineage>
</organism>
<gene>
    <name evidence="3" type="ORF">GCM10010507_00710</name>
</gene>
<comment type="caution">
    <text evidence="3">The sequence shown here is derived from an EMBL/GenBank/DDBJ whole genome shotgun (WGS) entry which is preliminary data.</text>
</comment>
<name>A0A918WDK2_STRCJ</name>
<accession>A0A918WDK2</accession>
<dbReference type="SUPFAM" id="SSF47413">
    <property type="entry name" value="lambda repressor-like DNA-binding domains"/>
    <property type="match status" value="1"/>
</dbReference>